<feature type="transmembrane region" description="Helical" evidence="1">
    <location>
        <begin position="122"/>
        <end position="143"/>
    </location>
</feature>
<dbReference type="InterPro" id="IPR000873">
    <property type="entry name" value="AMP-dep_synth/lig_dom"/>
</dbReference>
<evidence type="ECO:0000313" key="5">
    <source>
        <dbReference type="Proteomes" id="UP001595973"/>
    </source>
</evidence>
<dbReference type="PROSITE" id="PS00455">
    <property type="entry name" value="AMP_BINDING"/>
    <property type="match status" value="1"/>
</dbReference>
<dbReference type="RefSeq" id="WP_380722966.1">
    <property type="nucleotide sequence ID" value="NZ_JBHSGI010000034.1"/>
</dbReference>
<evidence type="ECO:0000259" key="3">
    <source>
        <dbReference type="Pfam" id="PF13193"/>
    </source>
</evidence>
<dbReference type="Pfam" id="PF00501">
    <property type="entry name" value="AMP-binding"/>
    <property type="match status" value="1"/>
</dbReference>
<protein>
    <submittedName>
        <fullName evidence="4">Class I adenylate-forming enzyme family protein</fullName>
    </submittedName>
</protein>
<dbReference type="PANTHER" id="PTHR24096">
    <property type="entry name" value="LONG-CHAIN-FATTY-ACID--COA LIGASE"/>
    <property type="match status" value="1"/>
</dbReference>
<name>A0ABV9KPG2_9RHOB</name>
<dbReference type="Gene3D" id="3.40.50.12780">
    <property type="entry name" value="N-terminal domain of ligase-like"/>
    <property type="match status" value="1"/>
</dbReference>
<dbReference type="InterPro" id="IPR025110">
    <property type="entry name" value="AMP-bd_C"/>
</dbReference>
<dbReference type="PANTHER" id="PTHR24096:SF267">
    <property type="entry name" value="MALONATE--COA LIGASE ACSF3, MITOCHONDRIAL"/>
    <property type="match status" value="1"/>
</dbReference>
<dbReference type="EMBL" id="JBHSGI010000034">
    <property type="protein sequence ID" value="MFC4671919.1"/>
    <property type="molecule type" value="Genomic_DNA"/>
</dbReference>
<dbReference type="InterPro" id="IPR042099">
    <property type="entry name" value="ANL_N_sf"/>
</dbReference>
<keyword evidence="1" id="KW-1133">Transmembrane helix</keyword>
<accession>A0ABV9KPG2</accession>
<reference evidence="5" key="1">
    <citation type="journal article" date="2019" name="Int. J. Syst. Evol. Microbiol.">
        <title>The Global Catalogue of Microorganisms (GCM) 10K type strain sequencing project: providing services to taxonomists for standard genome sequencing and annotation.</title>
        <authorList>
            <consortium name="The Broad Institute Genomics Platform"/>
            <consortium name="The Broad Institute Genome Sequencing Center for Infectious Disease"/>
            <person name="Wu L."/>
            <person name="Ma J."/>
        </authorList>
    </citation>
    <scope>NUCLEOTIDE SEQUENCE [LARGE SCALE GENOMIC DNA]</scope>
    <source>
        <strain evidence="5">CGMCC 4.7283</strain>
    </source>
</reference>
<evidence type="ECO:0000256" key="1">
    <source>
        <dbReference type="SAM" id="Phobius"/>
    </source>
</evidence>
<keyword evidence="1" id="KW-0812">Transmembrane</keyword>
<dbReference type="SUPFAM" id="SSF56801">
    <property type="entry name" value="Acetyl-CoA synthetase-like"/>
    <property type="match status" value="1"/>
</dbReference>
<dbReference type="Gene3D" id="3.30.300.30">
    <property type="match status" value="1"/>
</dbReference>
<dbReference type="InterPro" id="IPR045851">
    <property type="entry name" value="AMP-bd_C_sf"/>
</dbReference>
<dbReference type="Proteomes" id="UP001595973">
    <property type="component" value="Unassembled WGS sequence"/>
</dbReference>
<feature type="domain" description="AMP-dependent synthetase/ligase" evidence="2">
    <location>
        <begin position="78"/>
        <end position="439"/>
    </location>
</feature>
<comment type="caution">
    <text evidence="4">The sequence shown here is derived from an EMBL/GenBank/DDBJ whole genome shotgun (WGS) entry which is preliminary data.</text>
</comment>
<dbReference type="InterPro" id="IPR020845">
    <property type="entry name" value="AMP-binding_CS"/>
</dbReference>
<keyword evidence="5" id="KW-1185">Reference proteome</keyword>
<organism evidence="4 5">
    <name type="scientific">Seohaeicola nanhaiensis</name>
    <dbReference type="NCBI Taxonomy" id="1387282"/>
    <lineage>
        <taxon>Bacteria</taxon>
        <taxon>Pseudomonadati</taxon>
        <taxon>Pseudomonadota</taxon>
        <taxon>Alphaproteobacteria</taxon>
        <taxon>Rhodobacterales</taxon>
        <taxon>Roseobacteraceae</taxon>
        <taxon>Seohaeicola</taxon>
    </lineage>
</organism>
<proteinExistence type="predicted"/>
<sequence>MNGQALGPDIRARPGFAPLTGMTLAQAVTHVTTTNPLYAVTEADIRGQRYKTFANIPGTTRALLQWSETPQAGFDDYLVFHDERWSYTAFCNDVRRTADALQKIGVTQGTPVGIAMRNCPELLILFMAISSMGAVAVFLNGWWTTPELDYALKDSAAKLVFADGERIRRMTSLIEPLGLHLIGVRDGAELAPSFDAFKATGSHVNWPAQALDTDDDMAVMYSSGTTGHPKGVVLTHRGAMTAVFTWLMQGELAALVTPPPPDAPPALRPCFLVVTPLFHVTASHPMFLLSLAAGGKLVVMDKWDADKAVDLIESLQVTRFLGVPTQSADLIHAAARKDAALSSLIFVGAGGAKRPAAQVEGLARAIPSAQIATGWGMTETNANGIGMAGPDYVARPGACGRLYPPVQELRFLDDQGRDVPSGEIGEITVRSPSNMRCYLNKLEATAETMQDGWLRTGDLGFIDADGIVTIVDRKKNIIIRGGENIACLDVEGALHRHVAVAEACAFAIPHDRLGEVVGAAVTLHPGARVSEEELIAFLQNQIARFKVPERIWLHTSALPRGTTDKLDRRSIRTACLEQMKETT</sequence>
<dbReference type="Pfam" id="PF13193">
    <property type="entry name" value="AMP-binding_C"/>
    <property type="match status" value="1"/>
</dbReference>
<evidence type="ECO:0000313" key="4">
    <source>
        <dbReference type="EMBL" id="MFC4671919.1"/>
    </source>
</evidence>
<evidence type="ECO:0000259" key="2">
    <source>
        <dbReference type="Pfam" id="PF00501"/>
    </source>
</evidence>
<gene>
    <name evidence="4" type="ORF">ACFO5X_25445</name>
</gene>
<feature type="domain" description="AMP-binding enzyme C-terminal" evidence="3">
    <location>
        <begin position="490"/>
        <end position="563"/>
    </location>
</feature>
<keyword evidence="1" id="KW-0472">Membrane</keyword>